<organism evidence="2 3">
    <name type="scientific">Blautia liquoris</name>
    <dbReference type="NCBI Taxonomy" id="2779518"/>
    <lineage>
        <taxon>Bacteria</taxon>
        <taxon>Bacillati</taxon>
        <taxon>Bacillota</taxon>
        <taxon>Clostridia</taxon>
        <taxon>Lachnospirales</taxon>
        <taxon>Lachnospiraceae</taxon>
        <taxon>Blautia</taxon>
    </lineage>
</organism>
<sequence length="151" mass="16626">MSSKTKIVVLHMKEVIYTAIFLILAVVAVILLVVMFHGKNSREPNSEATVSTSVNQYTPGVYTSSIELNGNSFDVQVTVDKDHINSVELINLSDVTTAMYPLMEPTLEDIASQIYATQSTENIKYSDDNKYTSMLLLDAVKSALSKAEVSK</sequence>
<evidence type="ECO:0000313" key="3">
    <source>
        <dbReference type="Proteomes" id="UP000593601"/>
    </source>
</evidence>
<dbReference type="AlphaFoldDB" id="A0A7M2RGT7"/>
<proteinExistence type="predicted"/>
<keyword evidence="3" id="KW-1185">Reference proteome</keyword>
<evidence type="ECO:0000313" key="2">
    <source>
        <dbReference type="EMBL" id="QOV19543.1"/>
    </source>
</evidence>
<evidence type="ECO:0000256" key="1">
    <source>
        <dbReference type="SAM" id="Phobius"/>
    </source>
</evidence>
<dbReference type="RefSeq" id="WP_193735863.1">
    <property type="nucleotide sequence ID" value="NZ_CP063304.1"/>
</dbReference>
<name>A0A7M2RGT7_9FIRM</name>
<feature type="transmembrane region" description="Helical" evidence="1">
    <location>
        <begin position="15"/>
        <end position="36"/>
    </location>
</feature>
<protein>
    <recommendedName>
        <fullName evidence="4">FMN-binding domain protein</fullName>
    </recommendedName>
</protein>
<dbReference type="KEGG" id="bliq:INP51_00730"/>
<accession>A0A7M2RGT7</accession>
<keyword evidence="1" id="KW-0472">Membrane</keyword>
<dbReference type="Proteomes" id="UP000593601">
    <property type="component" value="Chromosome"/>
</dbReference>
<dbReference type="EMBL" id="CP063304">
    <property type="protein sequence ID" value="QOV19543.1"/>
    <property type="molecule type" value="Genomic_DNA"/>
</dbReference>
<gene>
    <name evidence="2" type="ORF">INP51_00730</name>
</gene>
<keyword evidence="1" id="KW-1133">Transmembrane helix</keyword>
<keyword evidence="1" id="KW-0812">Transmembrane</keyword>
<reference evidence="2 3" key="1">
    <citation type="submission" date="2020-10" db="EMBL/GenBank/DDBJ databases">
        <title>Blautia liquoris sp.nov., isolated from the mud in a fermentation cellar used for the production of Chinese strong-flavoured liquor.</title>
        <authorList>
            <person name="Lu L."/>
        </authorList>
    </citation>
    <scope>NUCLEOTIDE SEQUENCE [LARGE SCALE GENOMIC DNA]</scope>
    <source>
        <strain evidence="2 3">LZLJ-3</strain>
    </source>
</reference>
<evidence type="ECO:0008006" key="4">
    <source>
        <dbReference type="Google" id="ProtNLM"/>
    </source>
</evidence>